<accession>A0AA40FAT3</accession>
<gene>
    <name evidence="2" type="ORF">B0T18DRAFT_34508</name>
</gene>
<dbReference type="AlphaFoldDB" id="A0AA40FAT3"/>
<keyword evidence="3" id="KW-1185">Reference proteome</keyword>
<feature type="region of interest" description="Disordered" evidence="1">
    <location>
        <begin position="18"/>
        <end position="51"/>
    </location>
</feature>
<name>A0AA40FAT3_9PEZI</name>
<sequence length="183" mass="20139">MLHELFFPVASLQRRSIPSTVPSRVQASHLPVPSANAPATPPAKSLTRQPHAPPYCWPQPLEAQRSRANTGSILFIASIRIHSGRNSSLFRRSPVWPVMAVSTAKDPRDPLCSLSFRPRGSLLTDDAFVLCMTTRRAPSLVASKVRMVITRSSRPRPVNLETPDPPAIALVARPPRGTRTWTV</sequence>
<evidence type="ECO:0000313" key="3">
    <source>
        <dbReference type="Proteomes" id="UP001172155"/>
    </source>
</evidence>
<dbReference type="Proteomes" id="UP001172155">
    <property type="component" value="Unassembled WGS sequence"/>
</dbReference>
<organism evidence="2 3">
    <name type="scientific">Schizothecium vesticola</name>
    <dbReference type="NCBI Taxonomy" id="314040"/>
    <lineage>
        <taxon>Eukaryota</taxon>
        <taxon>Fungi</taxon>
        <taxon>Dikarya</taxon>
        <taxon>Ascomycota</taxon>
        <taxon>Pezizomycotina</taxon>
        <taxon>Sordariomycetes</taxon>
        <taxon>Sordariomycetidae</taxon>
        <taxon>Sordariales</taxon>
        <taxon>Schizotheciaceae</taxon>
        <taxon>Schizothecium</taxon>
    </lineage>
</organism>
<comment type="caution">
    <text evidence="2">The sequence shown here is derived from an EMBL/GenBank/DDBJ whole genome shotgun (WGS) entry which is preliminary data.</text>
</comment>
<proteinExistence type="predicted"/>
<evidence type="ECO:0000256" key="1">
    <source>
        <dbReference type="SAM" id="MobiDB-lite"/>
    </source>
</evidence>
<protein>
    <submittedName>
        <fullName evidence="2">Uncharacterized protein</fullName>
    </submittedName>
</protein>
<evidence type="ECO:0000313" key="2">
    <source>
        <dbReference type="EMBL" id="KAK0754286.1"/>
    </source>
</evidence>
<reference evidence="2" key="1">
    <citation type="submission" date="2023-06" db="EMBL/GenBank/DDBJ databases">
        <title>Genome-scale phylogeny and comparative genomics of the fungal order Sordariales.</title>
        <authorList>
            <consortium name="Lawrence Berkeley National Laboratory"/>
            <person name="Hensen N."/>
            <person name="Bonometti L."/>
            <person name="Westerberg I."/>
            <person name="Brannstrom I.O."/>
            <person name="Guillou S."/>
            <person name="Cros-Aarteil S."/>
            <person name="Calhoun S."/>
            <person name="Haridas S."/>
            <person name="Kuo A."/>
            <person name="Mondo S."/>
            <person name="Pangilinan J."/>
            <person name="Riley R."/>
            <person name="LaButti K."/>
            <person name="Andreopoulos B."/>
            <person name="Lipzen A."/>
            <person name="Chen C."/>
            <person name="Yanf M."/>
            <person name="Daum C."/>
            <person name="Ng V."/>
            <person name="Clum A."/>
            <person name="Steindorff A."/>
            <person name="Ohm R."/>
            <person name="Martin F."/>
            <person name="Silar P."/>
            <person name="Natvig D."/>
            <person name="Lalanne C."/>
            <person name="Gautier V."/>
            <person name="Ament-velasquez S.L."/>
            <person name="Kruys A."/>
            <person name="Hutchinson M.I."/>
            <person name="Powell A.J."/>
            <person name="Barry K."/>
            <person name="Miller A.N."/>
            <person name="Grigoriev I.V."/>
            <person name="Debuchy R."/>
            <person name="Gladieux P."/>
            <person name="Thoren M.H."/>
            <person name="Johannesson H."/>
        </authorList>
    </citation>
    <scope>NUCLEOTIDE SEQUENCE</scope>
    <source>
        <strain evidence="2">SMH3187-1</strain>
    </source>
</reference>
<dbReference type="EMBL" id="JAUKUD010000001">
    <property type="protein sequence ID" value="KAK0754286.1"/>
    <property type="molecule type" value="Genomic_DNA"/>
</dbReference>